<evidence type="ECO:0000313" key="2">
    <source>
        <dbReference type="Proteomes" id="UP001161294"/>
    </source>
</evidence>
<name>A0AA42W050_9BURK</name>
<reference evidence="1" key="1">
    <citation type="submission" date="2022-09" db="EMBL/GenBank/DDBJ databases">
        <title>Intensive care unit water sources are persistently colonized with multi-drug resistant bacteria and are the site of extensive horizontal gene transfer of antibiotic resistance genes.</title>
        <authorList>
            <person name="Diorio-Toth L."/>
        </authorList>
    </citation>
    <scope>NUCLEOTIDE SEQUENCE</scope>
    <source>
        <strain evidence="1">GD03686</strain>
    </source>
</reference>
<dbReference type="RefSeq" id="WP_279852793.1">
    <property type="nucleotide sequence ID" value="NZ_JAOCIA010000005.1"/>
</dbReference>
<dbReference type="Proteomes" id="UP001161294">
    <property type="component" value="Unassembled WGS sequence"/>
</dbReference>
<evidence type="ECO:0000313" key="1">
    <source>
        <dbReference type="EMBL" id="MDH2004867.1"/>
    </source>
</evidence>
<dbReference type="EMBL" id="JAOCJW010000006">
    <property type="protein sequence ID" value="MDH2004867.1"/>
    <property type="molecule type" value="Genomic_DNA"/>
</dbReference>
<dbReference type="InterPro" id="IPR008018">
    <property type="entry name" value="Phage_tail_attach_FII"/>
</dbReference>
<dbReference type="InterPro" id="IPR053734">
    <property type="entry name" value="Phage_Head-Tail_Connect_sf"/>
</dbReference>
<dbReference type="GO" id="GO:0019068">
    <property type="term" value="P:virion assembly"/>
    <property type="evidence" value="ECO:0007669"/>
    <property type="project" value="InterPro"/>
</dbReference>
<dbReference type="AlphaFoldDB" id="A0AA42W050"/>
<organism evidence="1 2">
    <name type="scientific">Comamonas aquatica</name>
    <dbReference type="NCBI Taxonomy" id="225991"/>
    <lineage>
        <taxon>Bacteria</taxon>
        <taxon>Pseudomonadati</taxon>
        <taxon>Pseudomonadota</taxon>
        <taxon>Betaproteobacteria</taxon>
        <taxon>Burkholderiales</taxon>
        <taxon>Comamonadaceae</taxon>
        <taxon>Comamonas</taxon>
    </lineage>
</organism>
<comment type="caution">
    <text evidence="1">The sequence shown here is derived from an EMBL/GenBank/DDBJ whole genome shotgun (WGS) entry which is preliminary data.</text>
</comment>
<dbReference type="Gene3D" id="2.40.10.180">
    <property type="entry name" value="Phage tail proteins"/>
    <property type="match status" value="1"/>
</dbReference>
<dbReference type="Pfam" id="PF05354">
    <property type="entry name" value="Phage_attach"/>
    <property type="match status" value="1"/>
</dbReference>
<accession>A0AA42W050</accession>
<gene>
    <name evidence="1" type="ORF">N5J23_04775</name>
</gene>
<proteinExistence type="predicted"/>
<protein>
    <submittedName>
        <fullName evidence="1">Uncharacterized protein</fullName>
    </submittedName>
</protein>
<sequence>MTLNPFARLESRISVAVFRRLANAVVSIAGGEEFGGVFDDDAATGNVGPLGMAGTQPTVLVPASKVPDRPVGQPILVNGVAYEIAETFPDGVDVRLVLGVAR</sequence>